<dbReference type="RefSeq" id="WP_008380846.1">
    <property type="nucleotide sequence ID" value="NZ_BAOP01000030.1"/>
</dbReference>
<comment type="caution">
    <text evidence="1">The sequence shown here is derived from an EMBL/GenBank/DDBJ whole genome shotgun (WGS) entry which is preliminary data.</text>
</comment>
<protein>
    <submittedName>
        <fullName evidence="1">Uncharacterized protein</fullName>
    </submittedName>
</protein>
<organism evidence="1 2">
    <name type="scientific">Gordonia malaquae NBRC 108250</name>
    <dbReference type="NCBI Taxonomy" id="1223542"/>
    <lineage>
        <taxon>Bacteria</taxon>
        <taxon>Bacillati</taxon>
        <taxon>Actinomycetota</taxon>
        <taxon>Actinomycetes</taxon>
        <taxon>Mycobacteriales</taxon>
        <taxon>Gordoniaceae</taxon>
        <taxon>Gordonia</taxon>
    </lineage>
</organism>
<dbReference type="EMBL" id="BAOP01000030">
    <property type="protein sequence ID" value="GAC81242.1"/>
    <property type="molecule type" value="Genomic_DNA"/>
</dbReference>
<name>M3UZ76_GORML</name>
<dbReference type="AlphaFoldDB" id="M3UZ76"/>
<proteinExistence type="predicted"/>
<dbReference type="STRING" id="410332.SAMN04488550_4142"/>
<evidence type="ECO:0000313" key="2">
    <source>
        <dbReference type="Proteomes" id="UP000035009"/>
    </source>
</evidence>
<dbReference type="Proteomes" id="UP000035009">
    <property type="component" value="Unassembled WGS sequence"/>
</dbReference>
<gene>
    <name evidence="1" type="ORF">GM1_030_00710</name>
</gene>
<accession>M3UZ76</accession>
<keyword evidence="2" id="KW-1185">Reference proteome</keyword>
<evidence type="ECO:0000313" key="1">
    <source>
        <dbReference type="EMBL" id="GAC81242.1"/>
    </source>
</evidence>
<reference evidence="1 2" key="1">
    <citation type="submission" date="2013-02" db="EMBL/GenBank/DDBJ databases">
        <title>Whole genome shotgun sequence of Gordonia malaquae NBRC 108250.</title>
        <authorList>
            <person name="Yoshida I."/>
            <person name="Hosoyama A."/>
            <person name="Tsuchikane K."/>
            <person name="Ando Y."/>
            <person name="Baba S."/>
            <person name="Ohji S."/>
            <person name="Hamada M."/>
            <person name="Tamura T."/>
            <person name="Yamazoe A."/>
            <person name="Yamazaki S."/>
            <person name="Fujita N."/>
        </authorList>
    </citation>
    <scope>NUCLEOTIDE SEQUENCE [LARGE SCALE GENOMIC DNA]</scope>
    <source>
        <strain evidence="1 2">NBRC 108250</strain>
    </source>
</reference>
<sequence length="71" mass="7786">MIDTDDPQHWPGDSGAVIEACVPTDELLAQIVNEAAWVALFQLATALQLPDIMDALMEVTADDIHQWRTAP</sequence>